<evidence type="ECO:0000256" key="3">
    <source>
        <dbReference type="ARBA" id="ARBA00022989"/>
    </source>
</evidence>
<evidence type="ECO:0000313" key="7">
    <source>
        <dbReference type="Proteomes" id="UP000184231"/>
    </source>
</evidence>
<evidence type="ECO:0000256" key="4">
    <source>
        <dbReference type="ARBA" id="ARBA00023136"/>
    </source>
</evidence>
<feature type="transmembrane region" description="Helical" evidence="5">
    <location>
        <begin position="24"/>
        <end position="41"/>
    </location>
</feature>
<evidence type="ECO:0000256" key="5">
    <source>
        <dbReference type="SAM" id="Phobius"/>
    </source>
</evidence>
<keyword evidence="2 5" id="KW-0812">Transmembrane</keyword>
<dbReference type="Proteomes" id="UP000184231">
    <property type="component" value="Unassembled WGS sequence"/>
</dbReference>
<dbReference type="STRING" id="558155.SAMN04487911_10634"/>
<accession>A0A1M6E5H8</accession>
<comment type="subcellular location">
    <subcellularLocation>
        <location evidence="1">Membrane</location>
        <topology evidence="1">Multi-pass membrane protein</topology>
    </subcellularLocation>
</comment>
<gene>
    <name evidence="6" type="ORF">SAMN04487911_10634</name>
</gene>
<keyword evidence="3 5" id="KW-1133">Transmembrane helix</keyword>
<dbReference type="OrthoDB" id="9808930at2"/>
<evidence type="ECO:0000256" key="2">
    <source>
        <dbReference type="ARBA" id="ARBA00022692"/>
    </source>
</evidence>
<dbReference type="AlphaFoldDB" id="A0A1M6E5H8"/>
<sequence length="160" mass="18358">MVTTVNKHERNLASIIHASTFSKYLFPFGNIIVPLILWVANKKTYEFVAEQGKQAINFQISLLVYSLVLAMLTIPFFIGILSEVLLWENFNFIAPMNFEDFSIHLDSQNFHVPTFIWPVAILVLGQIMLSIVNIVYTILATIRSNEGENFKYPLTINFIK</sequence>
<evidence type="ECO:0000313" key="6">
    <source>
        <dbReference type="EMBL" id="SHI80804.1"/>
    </source>
</evidence>
<evidence type="ECO:0000256" key="1">
    <source>
        <dbReference type="ARBA" id="ARBA00004141"/>
    </source>
</evidence>
<name>A0A1M6E5H8_9FLAO</name>
<dbReference type="RefSeq" id="WP_072763631.1">
    <property type="nucleotide sequence ID" value="NZ_FQYX01000006.1"/>
</dbReference>
<proteinExistence type="predicted"/>
<organism evidence="6 7">
    <name type="scientific">Arenibacter nanhaiticus</name>
    <dbReference type="NCBI Taxonomy" id="558155"/>
    <lineage>
        <taxon>Bacteria</taxon>
        <taxon>Pseudomonadati</taxon>
        <taxon>Bacteroidota</taxon>
        <taxon>Flavobacteriia</taxon>
        <taxon>Flavobacteriales</taxon>
        <taxon>Flavobacteriaceae</taxon>
        <taxon>Arenibacter</taxon>
    </lineage>
</organism>
<dbReference type="EMBL" id="FQYX01000006">
    <property type="protein sequence ID" value="SHI80804.1"/>
    <property type="molecule type" value="Genomic_DNA"/>
</dbReference>
<dbReference type="InterPro" id="IPR019109">
    <property type="entry name" value="MamF_MmsF"/>
</dbReference>
<keyword evidence="7" id="KW-1185">Reference proteome</keyword>
<feature type="transmembrane region" description="Helical" evidence="5">
    <location>
        <begin position="62"/>
        <end position="87"/>
    </location>
</feature>
<protein>
    <recommendedName>
        <fullName evidence="8">DUF4870 domain-containing protein</fullName>
    </recommendedName>
</protein>
<keyword evidence="4 5" id="KW-0472">Membrane</keyword>
<dbReference type="Pfam" id="PF09685">
    <property type="entry name" value="MamF_MmsF"/>
    <property type="match status" value="1"/>
</dbReference>
<evidence type="ECO:0008006" key="8">
    <source>
        <dbReference type="Google" id="ProtNLM"/>
    </source>
</evidence>
<feature type="transmembrane region" description="Helical" evidence="5">
    <location>
        <begin position="115"/>
        <end position="142"/>
    </location>
</feature>
<reference evidence="6 7" key="1">
    <citation type="submission" date="2016-11" db="EMBL/GenBank/DDBJ databases">
        <authorList>
            <person name="Jaros S."/>
            <person name="Januszkiewicz K."/>
            <person name="Wedrychowicz H."/>
        </authorList>
    </citation>
    <scope>NUCLEOTIDE SEQUENCE [LARGE SCALE GENOMIC DNA]</scope>
    <source>
        <strain evidence="6 7">CGMCC 1.8863</strain>
    </source>
</reference>